<feature type="transmembrane region" description="Helical" evidence="1">
    <location>
        <begin position="68"/>
        <end position="90"/>
    </location>
</feature>
<evidence type="ECO:0000313" key="2">
    <source>
        <dbReference type="EMBL" id="GJE87312.1"/>
    </source>
</evidence>
<reference evidence="2 3" key="1">
    <citation type="submission" date="2021-08" db="EMBL/GenBank/DDBJ databases">
        <title>Draft Genome Sequence of Phanerochaete sordida strain YK-624.</title>
        <authorList>
            <person name="Mori T."/>
            <person name="Dohra H."/>
            <person name="Suzuki T."/>
            <person name="Kawagishi H."/>
            <person name="Hirai H."/>
        </authorList>
    </citation>
    <scope>NUCLEOTIDE SEQUENCE [LARGE SCALE GENOMIC DNA]</scope>
    <source>
        <strain evidence="2 3">YK-624</strain>
    </source>
</reference>
<protein>
    <submittedName>
        <fullName evidence="2">Uncharacterized protein</fullName>
    </submittedName>
</protein>
<dbReference type="Proteomes" id="UP000703269">
    <property type="component" value="Unassembled WGS sequence"/>
</dbReference>
<feature type="transmembrane region" description="Helical" evidence="1">
    <location>
        <begin position="12"/>
        <end position="29"/>
    </location>
</feature>
<dbReference type="AlphaFoldDB" id="A0A9P3LAZ6"/>
<comment type="caution">
    <text evidence="2">The sequence shown here is derived from an EMBL/GenBank/DDBJ whole genome shotgun (WGS) entry which is preliminary data.</text>
</comment>
<dbReference type="EMBL" id="BPQB01000006">
    <property type="protein sequence ID" value="GJE87312.1"/>
    <property type="molecule type" value="Genomic_DNA"/>
</dbReference>
<evidence type="ECO:0000256" key="1">
    <source>
        <dbReference type="SAM" id="Phobius"/>
    </source>
</evidence>
<proteinExistence type="predicted"/>
<keyword evidence="3" id="KW-1185">Reference proteome</keyword>
<keyword evidence="1" id="KW-0812">Transmembrane</keyword>
<keyword evidence="1" id="KW-1133">Transmembrane helix</keyword>
<gene>
    <name evidence="2" type="ORF">PsYK624_033950</name>
</gene>
<name>A0A9P3LAZ6_9APHY</name>
<accession>A0A9P3LAZ6</accession>
<evidence type="ECO:0000313" key="3">
    <source>
        <dbReference type="Proteomes" id="UP000703269"/>
    </source>
</evidence>
<keyword evidence="1" id="KW-0472">Membrane</keyword>
<organism evidence="2 3">
    <name type="scientific">Phanerochaete sordida</name>
    <dbReference type="NCBI Taxonomy" id="48140"/>
    <lineage>
        <taxon>Eukaryota</taxon>
        <taxon>Fungi</taxon>
        <taxon>Dikarya</taxon>
        <taxon>Basidiomycota</taxon>
        <taxon>Agaricomycotina</taxon>
        <taxon>Agaricomycetes</taxon>
        <taxon>Polyporales</taxon>
        <taxon>Phanerochaetaceae</taxon>
        <taxon>Phanerochaete</taxon>
    </lineage>
</organism>
<sequence length="155" mass="17123">MITYISSTVFDFVIFVATVGRLYHLFRLGKTRLVRVILRDTLWYFLILFSEALASLLLYVFLPASHAALAALLLNHTHALSVVIVARIILNLREVLMSGISIDTLTAPPGEYDSSGEEPGSGEPWPGSLVFAPCAPEAVSRCEQIELGEIHWPKV</sequence>
<feature type="transmembrane region" description="Helical" evidence="1">
    <location>
        <begin position="41"/>
        <end position="62"/>
    </location>
</feature>